<protein>
    <submittedName>
        <fullName evidence="1">TenA family protein</fullName>
    </submittedName>
</protein>
<dbReference type="CDD" id="cd19358">
    <property type="entry name" value="TenA_E_Spr0628-like"/>
    <property type="match status" value="1"/>
</dbReference>
<reference evidence="2" key="1">
    <citation type="journal article" date="2019" name="Int. J. Syst. Evol. Microbiol.">
        <title>The Global Catalogue of Microorganisms (GCM) 10K type strain sequencing project: providing services to taxonomists for standard genome sequencing and annotation.</title>
        <authorList>
            <consortium name="The Broad Institute Genomics Platform"/>
            <consortium name="The Broad Institute Genome Sequencing Center for Infectious Disease"/>
            <person name="Wu L."/>
            <person name="Ma J."/>
        </authorList>
    </citation>
    <scope>NUCLEOTIDE SEQUENCE [LARGE SCALE GENOMIC DNA]</scope>
    <source>
        <strain evidence="2">JCM 12165</strain>
    </source>
</reference>
<evidence type="ECO:0000313" key="1">
    <source>
        <dbReference type="EMBL" id="MFD1530642.1"/>
    </source>
</evidence>
<evidence type="ECO:0000313" key="2">
    <source>
        <dbReference type="Proteomes" id="UP001597145"/>
    </source>
</evidence>
<accession>A0ABW4FJX9</accession>
<dbReference type="Gene3D" id="1.20.910.10">
    <property type="entry name" value="Heme oxygenase-like"/>
    <property type="match status" value="1"/>
</dbReference>
<keyword evidence="2" id="KW-1185">Reference proteome</keyword>
<dbReference type="Proteomes" id="UP001597145">
    <property type="component" value="Unassembled WGS sequence"/>
</dbReference>
<comment type="caution">
    <text evidence="1">The sequence shown here is derived from an EMBL/GenBank/DDBJ whole genome shotgun (WGS) entry which is preliminary data.</text>
</comment>
<dbReference type="RefSeq" id="WP_343988187.1">
    <property type="nucleotide sequence ID" value="NZ_BAAAJG010000029.1"/>
</dbReference>
<dbReference type="EMBL" id="JBHUCP010000008">
    <property type="protein sequence ID" value="MFD1530642.1"/>
    <property type="molecule type" value="Genomic_DNA"/>
</dbReference>
<dbReference type="SUPFAM" id="SSF48613">
    <property type="entry name" value="Heme oxygenase-like"/>
    <property type="match status" value="1"/>
</dbReference>
<proteinExistence type="predicted"/>
<dbReference type="InterPro" id="IPR016084">
    <property type="entry name" value="Haem_Oase-like_multi-hlx"/>
</dbReference>
<sequence>MTSRSAALLDRNAALLDAACAIRFVREATDGTLAAADFARYLVIEEAFVLTASRVLGRVVWESTGWADLLPHARSLSNLVTEQRDYFAGLRGRWPVPDGVAADALRRSAVLSDVVLDQVAGGGRAAAVTGMLAAETMYTRWCTAAAGVPAERTPDLQVWINLHTEPAFLAQVDALRADVDALYPAVVPDAQLDRWFAGVLRAEITFHEAAHA</sequence>
<gene>
    <name evidence="1" type="ORF">ACFSCY_14425</name>
</gene>
<organism evidence="1 2">
    <name type="scientific">Pseudonocardia aurantiaca</name>
    <dbReference type="NCBI Taxonomy" id="75290"/>
    <lineage>
        <taxon>Bacteria</taxon>
        <taxon>Bacillati</taxon>
        <taxon>Actinomycetota</taxon>
        <taxon>Actinomycetes</taxon>
        <taxon>Pseudonocardiales</taxon>
        <taxon>Pseudonocardiaceae</taxon>
        <taxon>Pseudonocardia</taxon>
    </lineage>
</organism>
<name>A0ABW4FJX9_9PSEU</name>